<comment type="subcellular location">
    <subcellularLocation>
        <location evidence="1">Membrane</location>
        <topology evidence="1">Multi-pass membrane protein</topology>
    </subcellularLocation>
</comment>
<feature type="transmembrane region" description="Helical" evidence="7">
    <location>
        <begin position="428"/>
        <end position="450"/>
    </location>
</feature>
<dbReference type="EMBL" id="KV453852">
    <property type="protein sequence ID" value="ODV85426.1"/>
    <property type="molecule type" value="Genomic_DNA"/>
</dbReference>
<evidence type="ECO:0000259" key="9">
    <source>
        <dbReference type="SMART" id="SM01320"/>
    </source>
</evidence>
<evidence type="ECO:0000256" key="6">
    <source>
        <dbReference type="ARBA" id="ARBA00023136"/>
    </source>
</evidence>
<dbReference type="STRING" id="983967.A0A1E4T0Y2"/>
<evidence type="ECO:0000313" key="10">
    <source>
        <dbReference type="EMBL" id="ODV85426.1"/>
    </source>
</evidence>
<sequence length="844" mass="94612">MHLKNLILLVFQIFLFQTTVHSRVLEASSLVTCMEDSQIDPTYFSVEFDPDTKSIRYDLSLTTEIDGYIYADVLVYAYGFQIIERTVDPCSIGWKQFCPMYPGSMEVDSIQYISQSYVNMLPGISYTFPDLDALVRLNVRNANGTKVACIQASFSNGKTVSHTAVKWVTAVIAGIGLLASAILSAFGNSSSASRISANSVALFIYFQSTVIIGMIHVQECPPIVTAWIENLAWSMGLIRVEFMQEIFRWYVQATGGTPTQYITSSAVSVLVQRSINLGKKAINNFVPFYPILTWLYPSLELQISNNNNNNDLEIEKRTVDLYNLSGDEYLRILRGVERVGYQADIEPTSIVCTGFTFFIICLYVLVGLFFVFKTGLAMANKYKWLKKPIDLSRSWKFVLKGILQRYIYIGFTQLMILSLWEFTKVDSAAVVVLAVLFLLLSLGIMAWVCYKTLKFGSVSIQTHNNAAAILYGDPTVLNRYGFFYTMYNAKKYWWGAIYLTFIFVKSLFVSLAQKSGKTQALVIFILDLCYTGYLIKEMPYLDKPTNIVNILMCVVMTLNSFFFLFFSNLFGQPAAVGSIMGLIFFVLNAVFSLVLLILIIAYTLIALLSKNPDARFSPAKDDRTSFQKKGQDQMTQVPEGAQELFELGAVAKDHQNNWAGEMYKLKDMVDSSNSPSTLKNDQDEPLKLTTEEEQSFGTKLMHKLTGGKSLLRRNKSSAARSTLGVNETSNSISIENSNGNDEGINKGLSIDDHNDTIPIKHEFIQPGQHQRTESSTPIIQTTTTTANNNPFGDDQLQSSSSVHAKINSLGIESDDNLSLYQDDPTQVAGVYRDTNESNNRYSYL</sequence>
<dbReference type="PANTHER" id="PTHR31145">
    <property type="entry name" value="INTEGRAL MEMBRANE PROTEIN (AFU_ORTHOLOGUE AFUA_7G01610)"/>
    <property type="match status" value="1"/>
</dbReference>
<dbReference type="GO" id="GO:0016020">
    <property type="term" value="C:membrane"/>
    <property type="evidence" value="ECO:0007669"/>
    <property type="project" value="UniProtKB-SubCell"/>
</dbReference>
<dbReference type="InterPro" id="IPR032800">
    <property type="entry name" value="TRP_N"/>
</dbReference>
<keyword evidence="4 8" id="KW-0732">Signal</keyword>
<keyword evidence="3 7" id="KW-0812">Transmembrane</keyword>
<keyword evidence="11" id="KW-1185">Reference proteome</keyword>
<accession>A0A1E4T0Y2</accession>
<evidence type="ECO:0000313" key="11">
    <source>
        <dbReference type="Proteomes" id="UP000094801"/>
    </source>
</evidence>
<evidence type="ECO:0000256" key="3">
    <source>
        <dbReference type="ARBA" id="ARBA00022692"/>
    </source>
</evidence>
<feature type="transmembrane region" description="Helical" evidence="7">
    <location>
        <begin position="199"/>
        <end position="217"/>
    </location>
</feature>
<dbReference type="AlphaFoldDB" id="A0A1E4T0Y2"/>
<dbReference type="OrthoDB" id="5212126at2759"/>
<dbReference type="Pfam" id="PF06011">
    <property type="entry name" value="TRP"/>
    <property type="match status" value="1"/>
</dbReference>
<feature type="transmembrane region" description="Helical" evidence="7">
    <location>
        <begin position="397"/>
        <end position="416"/>
    </location>
</feature>
<evidence type="ECO:0000256" key="1">
    <source>
        <dbReference type="ARBA" id="ARBA00004141"/>
    </source>
</evidence>
<feature type="domain" description="ML-like" evidence="9">
    <location>
        <begin position="23"/>
        <end position="161"/>
    </location>
</feature>
<dbReference type="Pfam" id="PF14558">
    <property type="entry name" value="TRP_N"/>
    <property type="match status" value="1"/>
</dbReference>
<feature type="transmembrane region" description="Helical" evidence="7">
    <location>
        <begin position="582"/>
        <end position="608"/>
    </location>
</feature>
<feature type="transmembrane region" description="Helical" evidence="7">
    <location>
        <begin position="547"/>
        <end position="570"/>
    </location>
</feature>
<keyword evidence="6 7" id="KW-0472">Membrane</keyword>
<dbReference type="GO" id="GO:0055085">
    <property type="term" value="P:transmembrane transport"/>
    <property type="evidence" value="ECO:0007669"/>
    <property type="project" value="TreeGrafter"/>
</dbReference>
<dbReference type="InterPro" id="IPR040241">
    <property type="entry name" value="TRP_Flc/Pkd2-like"/>
</dbReference>
<comment type="similarity">
    <text evidence="2">Belongs to the transient receptor potential (TRP) ion channel family.</text>
</comment>
<feature type="transmembrane region" description="Helical" evidence="7">
    <location>
        <begin position="167"/>
        <end position="187"/>
    </location>
</feature>
<keyword evidence="5 7" id="KW-1133">Transmembrane helix</keyword>
<feature type="transmembrane region" description="Helical" evidence="7">
    <location>
        <begin position="518"/>
        <end position="535"/>
    </location>
</feature>
<reference evidence="11" key="1">
    <citation type="submission" date="2016-04" db="EMBL/GenBank/DDBJ databases">
        <title>Comparative genomics of biotechnologically important yeasts.</title>
        <authorList>
            <consortium name="DOE Joint Genome Institute"/>
            <person name="Riley R."/>
            <person name="Haridas S."/>
            <person name="Wolfe K.H."/>
            <person name="Lopes M.R."/>
            <person name="Hittinger C.T."/>
            <person name="Goker M."/>
            <person name="Salamov A."/>
            <person name="Wisecaver J."/>
            <person name="Long T.M."/>
            <person name="Aerts A.L."/>
            <person name="Barry K."/>
            <person name="Choi C."/>
            <person name="Clum A."/>
            <person name="Coughlan A.Y."/>
            <person name="Deshpande S."/>
            <person name="Douglass A.P."/>
            <person name="Hanson S.J."/>
            <person name="Klenk H.-P."/>
            <person name="Labutti K."/>
            <person name="Lapidus A."/>
            <person name="Lindquist E."/>
            <person name="Lipzen A."/>
            <person name="Meier-Kolthoff J.P."/>
            <person name="Ohm R.A."/>
            <person name="Otillar R.P."/>
            <person name="Pangilinan J."/>
            <person name="Peng Y."/>
            <person name="Rokas A."/>
            <person name="Rosa C.A."/>
            <person name="Scheuner C."/>
            <person name="Sibirny A.A."/>
            <person name="Slot J.C."/>
            <person name="Stielow J.B."/>
            <person name="Sun H."/>
            <person name="Kurtzman C.P."/>
            <person name="Blackwell M."/>
            <person name="Grigoriev I.V."/>
            <person name="Jeffries T.W."/>
        </authorList>
    </citation>
    <scope>NUCLEOTIDE SEQUENCE [LARGE SCALE GENOMIC DNA]</scope>
    <source>
        <strain evidence="11">NRRL YB-2248</strain>
    </source>
</reference>
<feature type="transmembrane region" description="Helical" evidence="7">
    <location>
        <begin position="355"/>
        <end position="376"/>
    </location>
</feature>
<evidence type="ECO:0000256" key="5">
    <source>
        <dbReference type="ARBA" id="ARBA00022989"/>
    </source>
</evidence>
<gene>
    <name evidence="10" type="ORF">CANARDRAFT_28232</name>
</gene>
<dbReference type="InterPro" id="IPR010308">
    <property type="entry name" value="TRP_C"/>
</dbReference>
<feature type="transmembrane region" description="Helical" evidence="7">
    <location>
        <begin position="492"/>
        <end position="512"/>
    </location>
</feature>
<protein>
    <recommendedName>
        <fullName evidence="9">ML-like domain-containing protein</fullName>
    </recommendedName>
</protein>
<dbReference type="SMART" id="SM01320">
    <property type="entry name" value="TRP_N"/>
    <property type="match status" value="1"/>
</dbReference>
<dbReference type="Proteomes" id="UP000094801">
    <property type="component" value="Unassembled WGS sequence"/>
</dbReference>
<organism evidence="10 11">
    <name type="scientific">[Candida] arabinofermentans NRRL YB-2248</name>
    <dbReference type="NCBI Taxonomy" id="983967"/>
    <lineage>
        <taxon>Eukaryota</taxon>
        <taxon>Fungi</taxon>
        <taxon>Dikarya</taxon>
        <taxon>Ascomycota</taxon>
        <taxon>Saccharomycotina</taxon>
        <taxon>Pichiomycetes</taxon>
        <taxon>Pichiales</taxon>
        <taxon>Pichiaceae</taxon>
        <taxon>Ogataea</taxon>
        <taxon>Ogataea/Candida clade</taxon>
    </lineage>
</organism>
<name>A0A1E4T0Y2_9ASCO</name>
<evidence type="ECO:0000256" key="4">
    <source>
        <dbReference type="ARBA" id="ARBA00022729"/>
    </source>
</evidence>
<dbReference type="PANTHER" id="PTHR31145:SF4">
    <property type="entry name" value="FLAVIN CARRIER PROTEIN 1-RELATED"/>
    <property type="match status" value="1"/>
</dbReference>
<evidence type="ECO:0000256" key="2">
    <source>
        <dbReference type="ARBA" id="ARBA00010642"/>
    </source>
</evidence>
<evidence type="ECO:0000256" key="8">
    <source>
        <dbReference type="SAM" id="SignalP"/>
    </source>
</evidence>
<feature type="signal peptide" evidence="8">
    <location>
        <begin position="1"/>
        <end position="22"/>
    </location>
</feature>
<feature type="chain" id="PRO_5009163035" description="ML-like domain-containing protein" evidence="8">
    <location>
        <begin position="23"/>
        <end position="844"/>
    </location>
</feature>
<evidence type="ECO:0000256" key="7">
    <source>
        <dbReference type="SAM" id="Phobius"/>
    </source>
</evidence>
<proteinExistence type="inferred from homology"/>
<dbReference type="GO" id="GO:0009272">
    <property type="term" value="P:fungal-type cell wall biogenesis"/>
    <property type="evidence" value="ECO:0007669"/>
    <property type="project" value="TreeGrafter"/>
</dbReference>